<feature type="transmembrane region" description="Helical" evidence="2">
    <location>
        <begin position="54"/>
        <end position="74"/>
    </location>
</feature>
<keyword evidence="2" id="KW-0472">Membrane</keyword>
<dbReference type="EMBL" id="MFVL01000002">
    <property type="protein sequence ID" value="OGJ02277.1"/>
    <property type="molecule type" value="Genomic_DNA"/>
</dbReference>
<name>A0A1F6Y7C2_9BACT</name>
<dbReference type="AlphaFoldDB" id="A0A1F6Y7C2"/>
<proteinExistence type="predicted"/>
<evidence type="ECO:0000256" key="2">
    <source>
        <dbReference type="SAM" id="Phobius"/>
    </source>
</evidence>
<sequence>MQKNLLQDMIRIKRASKPEPDRALDSDAESKALSGSSFQRDETETPKQPRRYKLWLVAVISLVFFIFALSYMFLKVTVTVNPKVRNMALHENLSASKDASSDTLPFELIIISGEESKVVQDTKTKDVIEKAKGTVLIYNNFSSVPQRLDIDTRLEGSNGKIYKTVKQIVVPGMRSSAPGSVEVGIYAAAGGEEYNSGPLDFTIFGFKGTPKYSKFYARSKGSIAGGFIGQVPVITDIDKLAGMNDLKIALQAKLLKKATDQIPSGFVLFRDAVFLDTEDGAATSEGNKSSLNLKGTLYGFLFDVKKLTKKIAEDNLEDYDDTAIDIPNIRDLTFTMDNKDNLFFADNPADVKNINFNLSGTAKIIYPVDENNLKADLLGKRKKDFKQILAQYPNIDSADVVISPFWKMSFPDKIKDIKVVVNYP</sequence>
<evidence type="ECO:0000313" key="3">
    <source>
        <dbReference type="EMBL" id="OGJ02277.1"/>
    </source>
</evidence>
<evidence type="ECO:0000313" key="4">
    <source>
        <dbReference type="Proteomes" id="UP000177693"/>
    </source>
</evidence>
<reference evidence="3 4" key="1">
    <citation type="journal article" date="2016" name="Nat. Commun.">
        <title>Thousands of microbial genomes shed light on interconnected biogeochemical processes in an aquifer system.</title>
        <authorList>
            <person name="Anantharaman K."/>
            <person name="Brown C.T."/>
            <person name="Hug L.A."/>
            <person name="Sharon I."/>
            <person name="Castelle C.J."/>
            <person name="Probst A.J."/>
            <person name="Thomas B.C."/>
            <person name="Singh A."/>
            <person name="Wilkins M.J."/>
            <person name="Karaoz U."/>
            <person name="Brodie E.L."/>
            <person name="Williams K.H."/>
            <person name="Hubbard S.S."/>
            <person name="Banfield J.F."/>
        </authorList>
    </citation>
    <scope>NUCLEOTIDE SEQUENCE [LARGE SCALE GENOMIC DNA]</scope>
</reference>
<feature type="region of interest" description="Disordered" evidence="1">
    <location>
        <begin position="12"/>
        <end position="45"/>
    </location>
</feature>
<gene>
    <name evidence="3" type="ORF">A3I23_01375</name>
</gene>
<dbReference type="Proteomes" id="UP000177693">
    <property type="component" value="Unassembled WGS sequence"/>
</dbReference>
<evidence type="ECO:0008006" key="5">
    <source>
        <dbReference type="Google" id="ProtNLM"/>
    </source>
</evidence>
<protein>
    <recommendedName>
        <fullName evidence="5">Baseplate protein J-like domain-containing protein</fullName>
    </recommendedName>
</protein>
<organism evidence="3 4">
    <name type="scientific">Candidatus Nomurabacteria bacterium RIFCSPLOWO2_02_FULL_40_67</name>
    <dbReference type="NCBI Taxonomy" id="1801787"/>
    <lineage>
        <taxon>Bacteria</taxon>
        <taxon>Candidatus Nomuraibacteriota</taxon>
    </lineage>
</organism>
<comment type="caution">
    <text evidence="3">The sequence shown here is derived from an EMBL/GenBank/DDBJ whole genome shotgun (WGS) entry which is preliminary data.</text>
</comment>
<keyword evidence="2" id="KW-0812">Transmembrane</keyword>
<feature type="compositionally biased region" description="Basic and acidic residues" evidence="1">
    <location>
        <begin position="16"/>
        <end position="30"/>
    </location>
</feature>
<evidence type="ECO:0000256" key="1">
    <source>
        <dbReference type="SAM" id="MobiDB-lite"/>
    </source>
</evidence>
<keyword evidence="2" id="KW-1133">Transmembrane helix</keyword>
<accession>A0A1F6Y7C2</accession>